<dbReference type="RefSeq" id="WP_127613458.1">
    <property type="nucleotide sequence ID" value="NZ_RXOL01000008.1"/>
</dbReference>
<proteinExistence type="predicted"/>
<name>A0A437GUN4_9SPHN</name>
<dbReference type="Gene3D" id="6.10.30.10">
    <property type="match status" value="1"/>
</dbReference>
<dbReference type="EMBL" id="RXOL01000008">
    <property type="protein sequence ID" value="RVQ65257.1"/>
    <property type="molecule type" value="Genomic_DNA"/>
</dbReference>
<reference evidence="3 4" key="1">
    <citation type="submission" date="2018-12" db="EMBL/GenBank/DDBJ databases">
        <title>Croceicoccus ponticola sp. nov., a lipolytic bacterium isolated from seawater.</title>
        <authorList>
            <person name="Yoon J.-H."/>
        </authorList>
    </citation>
    <scope>NUCLEOTIDE SEQUENCE [LARGE SCALE GENOMIC DNA]</scope>
    <source>
        <strain evidence="3 4">GM-16</strain>
    </source>
</reference>
<evidence type="ECO:0000259" key="2">
    <source>
        <dbReference type="Pfam" id="PF12172"/>
    </source>
</evidence>
<sequence>MDERIARHPPATGGTIVTDVWTAPFWEAAARRELVLPRCAVCGTYRMPPTPFCPNCHSQSIDWIPHDGTAVLYSYTIVDRVLIDGMEGSLPYVPAIVEFPHAQGIRLITNMVDCPIGALRVDAPVDLIWIEPEPGTALPAFTLSRQQREHD</sequence>
<dbReference type="Pfam" id="PF12172">
    <property type="entry name" value="zf-ChsH2"/>
    <property type="match status" value="1"/>
</dbReference>
<feature type="domain" description="ChsH2 C-terminal OB-fold" evidence="1">
    <location>
        <begin position="63"/>
        <end position="127"/>
    </location>
</feature>
<accession>A0A437GUN4</accession>
<feature type="domain" description="ChsH2 rubredoxin-like zinc ribbon" evidence="2">
    <location>
        <begin position="26"/>
        <end position="60"/>
    </location>
</feature>
<organism evidence="3 4">
    <name type="scientific">Croceicoccus ponticola</name>
    <dbReference type="NCBI Taxonomy" id="2217664"/>
    <lineage>
        <taxon>Bacteria</taxon>
        <taxon>Pseudomonadati</taxon>
        <taxon>Pseudomonadota</taxon>
        <taxon>Alphaproteobacteria</taxon>
        <taxon>Sphingomonadales</taxon>
        <taxon>Erythrobacteraceae</taxon>
        <taxon>Croceicoccus</taxon>
    </lineage>
</organism>
<dbReference type="PANTHER" id="PTHR34075:SF5">
    <property type="entry name" value="BLR3430 PROTEIN"/>
    <property type="match status" value="1"/>
</dbReference>
<keyword evidence="4" id="KW-1185">Reference proteome</keyword>
<evidence type="ECO:0000313" key="3">
    <source>
        <dbReference type="EMBL" id="RVQ65257.1"/>
    </source>
</evidence>
<dbReference type="Proteomes" id="UP000283003">
    <property type="component" value="Unassembled WGS sequence"/>
</dbReference>
<gene>
    <name evidence="3" type="ORF">EKN06_13530</name>
</gene>
<dbReference type="AlphaFoldDB" id="A0A437GUN4"/>
<dbReference type="Pfam" id="PF01796">
    <property type="entry name" value="OB_ChsH2_C"/>
    <property type="match status" value="1"/>
</dbReference>
<evidence type="ECO:0000313" key="4">
    <source>
        <dbReference type="Proteomes" id="UP000283003"/>
    </source>
</evidence>
<evidence type="ECO:0000259" key="1">
    <source>
        <dbReference type="Pfam" id="PF01796"/>
    </source>
</evidence>
<dbReference type="SUPFAM" id="SSF50249">
    <property type="entry name" value="Nucleic acid-binding proteins"/>
    <property type="match status" value="1"/>
</dbReference>
<comment type="caution">
    <text evidence="3">The sequence shown here is derived from an EMBL/GenBank/DDBJ whole genome shotgun (WGS) entry which is preliminary data.</text>
</comment>
<dbReference type="InterPro" id="IPR002878">
    <property type="entry name" value="ChsH2_C"/>
</dbReference>
<dbReference type="OrthoDB" id="7210118at2"/>
<dbReference type="PANTHER" id="PTHR34075">
    <property type="entry name" value="BLR3430 PROTEIN"/>
    <property type="match status" value="1"/>
</dbReference>
<dbReference type="InterPro" id="IPR012340">
    <property type="entry name" value="NA-bd_OB-fold"/>
</dbReference>
<dbReference type="InterPro" id="IPR052513">
    <property type="entry name" value="Thioester_dehydratase-like"/>
</dbReference>
<protein>
    <submittedName>
        <fullName evidence="3">Small subunit of thiolase DitF</fullName>
    </submittedName>
</protein>
<dbReference type="InterPro" id="IPR022002">
    <property type="entry name" value="ChsH2_Znr"/>
</dbReference>